<sequence length="158" mass="17790">MLTNHAYWNLDGFDNDETNLLLDHTMHAPFSKQRIGVDSILIPTGEVLENEEGSVNDFWSEPKQVGASFEDPDMEGNCGIGCVGYDNCYTIDREQQDIDSWRESGYVFSLASEWSGIRFDVYTDQDAVQVYSCNFQDGGVPLKKTQVNSGLKLESGKW</sequence>
<dbReference type="InterPro" id="IPR014718">
    <property type="entry name" value="GH-type_carb-bd"/>
</dbReference>
<protein>
    <recommendedName>
        <fullName evidence="3">Aldose 1-epimerase</fullName>
    </recommendedName>
</protein>
<proteinExistence type="predicted"/>
<reference evidence="1" key="1">
    <citation type="submission" date="2022-11" db="EMBL/GenBank/DDBJ databases">
        <authorList>
            <person name="Scott C."/>
            <person name="Bruce N."/>
        </authorList>
    </citation>
    <scope>NUCLEOTIDE SEQUENCE</scope>
</reference>
<dbReference type="GO" id="GO:0004034">
    <property type="term" value="F:aldose 1-epimerase activity"/>
    <property type="evidence" value="ECO:0007669"/>
    <property type="project" value="TreeGrafter"/>
</dbReference>
<comment type="caution">
    <text evidence="1">The sequence shown here is derived from an EMBL/GenBank/DDBJ whole genome shotgun (WGS) entry which is preliminary data.</text>
</comment>
<dbReference type="AlphaFoldDB" id="A0A9P1H328"/>
<dbReference type="EMBL" id="CALLCH030000011">
    <property type="protein sequence ID" value="CAI4214449.1"/>
    <property type="molecule type" value="Genomic_DNA"/>
</dbReference>
<organism evidence="1 2">
    <name type="scientific">Parascedosporium putredinis</name>
    <dbReference type="NCBI Taxonomy" id="1442378"/>
    <lineage>
        <taxon>Eukaryota</taxon>
        <taxon>Fungi</taxon>
        <taxon>Dikarya</taxon>
        <taxon>Ascomycota</taxon>
        <taxon>Pezizomycotina</taxon>
        <taxon>Sordariomycetes</taxon>
        <taxon>Hypocreomycetidae</taxon>
        <taxon>Microascales</taxon>
        <taxon>Microascaceae</taxon>
        <taxon>Parascedosporium</taxon>
    </lineage>
</organism>
<evidence type="ECO:0000313" key="2">
    <source>
        <dbReference type="Proteomes" id="UP000838763"/>
    </source>
</evidence>
<keyword evidence="2" id="KW-1185">Reference proteome</keyword>
<accession>A0A9P1H328</accession>
<evidence type="ECO:0000313" key="1">
    <source>
        <dbReference type="EMBL" id="CAI4214449.1"/>
    </source>
</evidence>
<dbReference type="GO" id="GO:0033499">
    <property type="term" value="P:galactose catabolic process via UDP-galactose, Leloir pathway"/>
    <property type="evidence" value="ECO:0007669"/>
    <property type="project" value="TreeGrafter"/>
</dbReference>
<dbReference type="InterPro" id="IPR008183">
    <property type="entry name" value="Aldose_1/G6P_1-epimerase"/>
</dbReference>
<evidence type="ECO:0008006" key="3">
    <source>
        <dbReference type="Google" id="ProtNLM"/>
    </source>
</evidence>
<dbReference type="PANTHER" id="PTHR10091">
    <property type="entry name" value="ALDOSE-1-EPIMERASE"/>
    <property type="match status" value="1"/>
</dbReference>
<name>A0A9P1H328_9PEZI</name>
<dbReference type="PANTHER" id="PTHR10091:SF6">
    <property type="entry name" value="1-EPIMERASE, PUTATIVE (AFU_ORTHOLOGUE AFUA_3G13240)-RELATED"/>
    <property type="match status" value="1"/>
</dbReference>
<gene>
    <name evidence="1" type="ORF">PPNO1_LOCUS4182</name>
</gene>
<dbReference type="Gene3D" id="2.70.98.10">
    <property type="match status" value="1"/>
</dbReference>
<dbReference type="GO" id="GO:0006006">
    <property type="term" value="P:glucose metabolic process"/>
    <property type="evidence" value="ECO:0007669"/>
    <property type="project" value="TreeGrafter"/>
</dbReference>
<dbReference type="Pfam" id="PF01263">
    <property type="entry name" value="Aldose_epim"/>
    <property type="match status" value="1"/>
</dbReference>
<dbReference type="OrthoDB" id="274691at2759"/>
<dbReference type="GO" id="GO:0030246">
    <property type="term" value="F:carbohydrate binding"/>
    <property type="evidence" value="ECO:0007669"/>
    <property type="project" value="InterPro"/>
</dbReference>
<dbReference type="InterPro" id="IPR011013">
    <property type="entry name" value="Gal_mutarotase_sf_dom"/>
</dbReference>
<dbReference type="Proteomes" id="UP000838763">
    <property type="component" value="Unassembled WGS sequence"/>
</dbReference>
<dbReference type="SUPFAM" id="SSF74650">
    <property type="entry name" value="Galactose mutarotase-like"/>
    <property type="match status" value="1"/>
</dbReference>